<reference evidence="1 2" key="1">
    <citation type="submission" date="2019-01" db="EMBL/GenBank/DDBJ databases">
        <title>Draft genome sequences of three monokaryotic isolates of the white-rot basidiomycete fungus Dichomitus squalens.</title>
        <authorList>
            <consortium name="DOE Joint Genome Institute"/>
            <person name="Lopez S.C."/>
            <person name="Andreopoulos B."/>
            <person name="Pangilinan J."/>
            <person name="Lipzen A."/>
            <person name="Riley R."/>
            <person name="Ahrendt S."/>
            <person name="Ng V."/>
            <person name="Barry K."/>
            <person name="Daum C."/>
            <person name="Grigoriev I.V."/>
            <person name="Hilden K.S."/>
            <person name="Makela M.R."/>
            <person name="de Vries R.P."/>
        </authorList>
    </citation>
    <scope>NUCLEOTIDE SEQUENCE [LARGE SCALE GENOMIC DNA]</scope>
    <source>
        <strain evidence="1 2">CBS 464.89</strain>
    </source>
</reference>
<keyword evidence="2" id="KW-1185">Reference proteome</keyword>
<proteinExistence type="predicted"/>
<dbReference type="AlphaFoldDB" id="A0A4V2K766"/>
<name>A0A4V2K766_9APHY</name>
<gene>
    <name evidence="1" type="ORF">BD310DRAFT_979961</name>
</gene>
<accession>A0A4V2K766</accession>
<evidence type="ECO:0000313" key="1">
    <source>
        <dbReference type="EMBL" id="TBU54928.1"/>
    </source>
</evidence>
<evidence type="ECO:0000313" key="2">
    <source>
        <dbReference type="Proteomes" id="UP000292082"/>
    </source>
</evidence>
<dbReference type="Proteomes" id="UP000292082">
    <property type="component" value="Unassembled WGS sequence"/>
</dbReference>
<sequence length="83" mass="8674">MHLLVQETRKKAHILYHSGLWQNGNVKNLVRGEGDGDAQDGAESARAADVSSTVPSAMFGSSTLNSPLYPSTTAAAMNVSEAG</sequence>
<organism evidence="1 2">
    <name type="scientific">Dichomitus squalens</name>
    <dbReference type="NCBI Taxonomy" id="114155"/>
    <lineage>
        <taxon>Eukaryota</taxon>
        <taxon>Fungi</taxon>
        <taxon>Dikarya</taxon>
        <taxon>Basidiomycota</taxon>
        <taxon>Agaricomycotina</taxon>
        <taxon>Agaricomycetes</taxon>
        <taxon>Polyporales</taxon>
        <taxon>Polyporaceae</taxon>
        <taxon>Dichomitus</taxon>
    </lineage>
</organism>
<dbReference type="EMBL" id="ML145178">
    <property type="protein sequence ID" value="TBU54928.1"/>
    <property type="molecule type" value="Genomic_DNA"/>
</dbReference>
<protein>
    <submittedName>
        <fullName evidence="1">Uncharacterized protein</fullName>
    </submittedName>
</protein>